<dbReference type="SMART" id="SM00342">
    <property type="entry name" value="HTH_ARAC"/>
    <property type="match status" value="1"/>
</dbReference>
<dbReference type="InterPro" id="IPR002818">
    <property type="entry name" value="DJ-1/PfpI"/>
</dbReference>
<accession>A0ABT2YY37</accession>
<gene>
    <name evidence="5" type="ORF">OE647_03430</name>
</gene>
<keyword evidence="2" id="KW-0238">DNA-binding</keyword>
<evidence type="ECO:0000313" key="6">
    <source>
        <dbReference type="Proteomes" id="UP001652503"/>
    </source>
</evidence>
<dbReference type="CDD" id="cd03138">
    <property type="entry name" value="GATase1_AraC_2"/>
    <property type="match status" value="1"/>
</dbReference>
<dbReference type="PROSITE" id="PS00041">
    <property type="entry name" value="HTH_ARAC_FAMILY_1"/>
    <property type="match status" value="1"/>
</dbReference>
<comment type="caution">
    <text evidence="5">The sequence shown here is derived from an EMBL/GenBank/DDBJ whole genome shotgun (WGS) entry which is preliminary data.</text>
</comment>
<dbReference type="Gene3D" id="3.40.50.880">
    <property type="match status" value="1"/>
</dbReference>
<dbReference type="SUPFAM" id="SSF52317">
    <property type="entry name" value="Class I glutamine amidotransferase-like"/>
    <property type="match status" value="1"/>
</dbReference>
<dbReference type="InterPro" id="IPR018062">
    <property type="entry name" value="HTH_AraC-typ_CS"/>
</dbReference>
<organism evidence="5 6">
    <name type="scientific">Albidovulum sediminicola</name>
    <dbReference type="NCBI Taxonomy" id="2984331"/>
    <lineage>
        <taxon>Bacteria</taxon>
        <taxon>Pseudomonadati</taxon>
        <taxon>Pseudomonadota</taxon>
        <taxon>Alphaproteobacteria</taxon>
        <taxon>Rhodobacterales</taxon>
        <taxon>Paracoccaceae</taxon>
        <taxon>Albidovulum</taxon>
    </lineage>
</organism>
<evidence type="ECO:0000259" key="4">
    <source>
        <dbReference type="PROSITE" id="PS01124"/>
    </source>
</evidence>
<evidence type="ECO:0000256" key="1">
    <source>
        <dbReference type="ARBA" id="ARBA00023015"/>
    </source>
</evidence>
<evidence type="ECO:0000256" key="3">
    <source>
        <dbReference type="ARBA" id="ARBA00023163"/>
    </source>
</evidence>
<evidence type="ECO:0000256" key="2">
    <source>
        <dbReference type="ARBA" id="ARBA00023125"/>
    </source>
</evidence>
<dbReference type="InterPro" id="IPR052158">
    <property type="entry name" value="INH-QAR"/>
</dbReference>
<dbReference type="InterPro" id="IPR018060">
    <property type="entry name" value="HTH_AraC"/>
</dbReference>
<dbReference type="RefSeq" id="WP_263720252.1">
    <property type="nucleotide sequence ID" value="NZ_JAOWLA010000002.1"/>
</dbReference>
<dbReference type="Proteomes" id="UP001652503">
    <property type="component" value="Unassembled WGS sequence"/>
</dbReference>
<keyword evidence="3" id="KW-0804">Transcription</keyword>
<dbReference type="Pfam" id="PF12833">
    <property type="entry name" value="HTH_18"/>
    <property type="match status" value="1"/>
</dbReference>
<dbReference type="PANTHER" id="PTHR43130">
    <property type="entry name" value="ARAC-FAMILY TRANSCRIPTIONAL REGULATOR"/>
    <property type="match status" value="1"/>
</dbReference>
<name>A0ABT2YY37_9RHOB</name>
<keyword evidence="6" id="KW-1185">Reference proteome</keyword>
<evidence type="ECO:0000313" key="5">
    <source>
        <dbReference type="EMBL" id="MCV2863790.1"/>
    </source>
</evidence>
<feature type="domain" description="HTH araC/xylS-type" evidence="4">
    <location>
        <begin position="233"/>
        <end position="331"/>
    </location>
</feature>
<dbReference type="PROSITE" id="PS01124">
    <property type="entry name" value="HTH_ARAC_FAMILY_2"/>
    <property type="match status" value="1"/>
</dbReference>
<proteinExistence type="predicted"/>
<keyword evidence="1" id="KW-0805">Transcription regulation</keyword>
<reference evidence="5 6" key="1">
    <citation type="submission" date="2022-10" db="EMBL/GenBank/DDBJ databases">
        <title>Defluviimonas sp. nov., isolated from ocean surface water.</title>
        <authorList>
            <person name="He W."/>
            <person name="Wang L."/>
            <person name="Zhang D.-F."/>
        </authorList>
    </citation>
    <scope>NUCLEOTIDE SEQUENCE [LARGE SCALE GENOMIC DNA]</scope>
    <source>
        <strain evidence="5 6">WL0075</strain>
    </source>
</reference>
<dbReference type="Pfam" id="PF01965">
    <property type="entry name" value="DJ-1_PfpI"/>
    <property type="match status" value="1"/>
</dbReference>
<dbReference type="EMBL" id="JAOWLA010000002">
    <property type="protein sequence ID" value="MCV2863790.1"/>
    <property type="molecule type" value="Genomic_DNA"/>
</dbReference>
<dbReference type="InterPro" id="IPR029062">
    <property type="entry name" value="Class_I_gatase-like"/>
</dbReference>
<dbReference type="Gene3D" id="1.10.10.60">
    <property type="entry name" value="Homeodomain-like"/>
    <property type="match status" value="2"/>
</dbReference>
<dbReference type="SUPFAM" id="SSF46689">
    <property type="entry name" value="Homeodomain-like"/>
    <property type="match status" value="2"/>
</dbReference>
<dbReference type="PANTHER" id="PTHR43130:SF11">
    <property type="entry name" value="TRANSCRIPTIONAL REGULATORY PROTEIN"/>
    <property type="match status" value="1"/>
</dbReference>
<sequence length="342" mass="37347">MKRDRKPVFALLTSRETSPSVLYGLYDVLYSVGAIFPELTVGEPGEGLLDVRIVAADGAPFRCTGNVVIEPHQSIGDLADPDVVIVCDMFTPIDVPMTGKYPEEIAWLRRVHSGGALICAVCSGALVLAESGLLDGREAAAHWAYEALFRRCYPRVKLRHQTAVCRSSEADNIVTAAAVTAWQDLVLYLIARYCGPNHAATAAKVFLLSHHEDGQLPYAAMPRPVSALDAVIAQSQSWIAGNYGCPNPVSEMVERSGLSQRTFARRFRAATGYSPIEYVQALRIEEAKQMLEATSEPIDDIAMEVGYDDPASFRRLFKRCAGITAAAYRRKFQGASFTNIGL</sequence>
<protein>
    <submittedName>
        <fullName evidence="5">Helix-turn-helix domain-containing protein</fullName>
    </submittedName>
</protein>
<dbReference type="InterPro" id="IPR009057">
    <property type="entry name" value="Homeodomain-like_sf"/>
</dbReference>